<evidence type="ECO:0000256" key="2">
    <source>
        <dbReference type="ARBA" id="ARBA00022741"/>
    </source>
</evidence>
<evidence type="ECO:0000256" key="1">
    <source>
        <dbReference type="ARBA" id="ARBA00022598"/>
    </source>
</evidence>
<accession>A0ABX6RWV3</accession>
<dbReference type="Proteomes" id="UP000515764">
    <property type="component" value="Chromosome"/>
</dbReference>
<evidence type="ECO:0000259" key="5">
    <source>
        <dbReference type="PROSITE" id="PS50975"/>
    </source>
</evidence>
<dbReference type="Gene3D" id="3.40.50.20">
    <property type="match status" value="1"/>
</dbReference>
<feature type="domain" description="ATP-grasp" evidence="5">
    <location>
        <begin position="131"/>
        <end position="330"/>
    </location>
</feature>
<dbReference type="EMBL" id="CP045704">
    <property type="protein sequence ID" value="QNE84468.1"/>
    <property type="molecule type" value="Genomic_DNA"/>
</dbReference>
<evidence type="ECO:0000313" key="7">
    <source>
        <dbReference type="Proteomes" id="UP000515764"/>
    </source>
</evidence>
<dbReference type="Gene3D" id="3.30.470.20">
    <property type="entry name" value="ATP-grasp fold, B domain"/>
    <property type="match status" value="1"/>
</dbReference>
<dbReference type="InterPro" id="IPR041472">
    <property type="entry name" value="BL00235/CARNS1_N"/>
</dbReference>
<evidence type="ECO:0000256" key="4">
    <source>
        <dbReference type="PROSITE-ProRule" id="PRU00409"/>
    </source>
</evidence>
<dbReference type="PANTHER" id="PTHR43585">
    <property type="entry name" value="FUMIPYRROLE BIOSYNTHESIS PROTEIN C"/>
    <property type="match status" value="1"/>
</dbReference>
<sequence>MHTITELRARFRGSSVSKRVLVVQPAFSANAYVAHAHSLGWEILVASHESDGRVVADAVRSLATEILTVDTNDNAALEAAVEASHQQDPIHAVVAGGEYYVPAAALLSARLGLSGLAPAAVDLVRHKARMREAVAASGLEQPKFTVVRDAAEIDAACAHVGLPAVVKPVDSGGSVHVSRVDTPDEARAALAAIHAEEGFEFDRALTTDAIVEQYVPGTEYSADGYVHDGEVVVVAVTRKLLGPEPRFLELGHLTPAPLDEPTRSALAAYATDVVKAVRITTGPFHCELRLSDGRPVLMEVAARLPGDKITELMEMATGLVLPGRVLADLTGSDPVRAKAHKETFAKAAGIRFLTAGGTGSYARLEGWEELSAEPWVVANPVLIAPGAPIKTTEADYSCRIAAVVFTADSPEEAHERWTEIGERVRVIGA</sequence>
<keyword evidence="7" id="KW-1185">Reference proteome</keyword>
<reference evidence="7" key="1">
    <citation type="submission" date="2019-10" db="EMBL/GenBank/DDBJ databases">
        <title>Antimicrobial potential of Antarctic Bacteria.</title>
        <authorList>
            <person name="Benaud N."/>
            <person name="Edwards R.J."/>
            <person name="Ferrari B.C."/>
        </authorList>
    </citation>
    <scope>NUCLEOTIDE SEQUENCE [LARGE SCALE GENOMIC DNA]</scope>
    <source>
        <strain evidence="7">NBH77</strain>
    </source>
</reference>
<organism evidence="6 7">
    <name type="scientific">Streptomyces rutgersensis</name>
    <dbReference type="NCBI Taxonomy" id="53451"/>
    <lineage>
        <taxon>Bacteria</taxon>
        <taxon>Bacillati</taxon>
        <taxon>Actinomycetota</taxon>
        <taxon>Actinomycetes</taxon>
        <taxon>Kitasatosporales</taxon>
        <taxon>Streptomycetaceae</taxon>
        <taxon>Streptomyces</taxon>
        <taxon>Streptomyces diastaticus group</taxon>
    </lineage>
</organism>
<dbReference type="Pfam" id="PF13535">
    <property type="entry name" value="ATP-grasp_4"/>
    <property type="match status" value="1"/>
</dbReference>
<keyword evidence="2 4" id="KW-0547">Nucleotide-binding</keyword>
<dbReference type="RefSeq" id="WP_115069437.1">
    <property type="nucleotide sequence ID" value="NZ_BLLM01000003.1"/>
</dbReference>
<dbReference type="InterPro" id="IPR052032">
    <property type="entry name" value="ATP-dep_AA_Ligase"/>
</dbReference>
<evidence type="ECO:0000313" key="6">
    <source>
        <dbReference type="EMBL" id="QNE84468.1"/>
    </source>
</evidence>
<dbReference type="InterPro" id="IPR011761">
    <property type="entry name" value="ATP-grasp"/>
</dbReference>
<dbReference type="SUPFAM" id="SSF56059">
    <property type="entry name" value="Glutathione synthetase ATP-binding domain-like"/>
    <property type="match status" value="1"/>
</dbReference>
<dbReference type="InterPro" id="IPR040570">
    <property type="entry name" value="LAL_C2"/>
</dbReference>
<dbReference type="Pfam" id="PF18603">
    <property type="entry name" value="LAL_C2"/>
    <property type="match status" value="1"/>
</dbReference>
<protein>
    <submittedName>
        <fullName evidence="6">ATP-grasp domain-containing protein</fullName>
    </submittedName>
</protein>
<proteinExistence type="predicted"/>
<dbReference type="PROSITE" id="PS50975">
    <property type="entry name" value="ATP_GRASP"/>
    <property type="match status" value="1"/>
</dbReference>
<evidence type="ECO:0000256" key="3">
    <source>
        <dbReference type="ARBA" id="ARBA00022840"/>
    </source>
</evidence>
<keyword evidence="1" id="KW-0436">Ligase</keyword>
<gene>
    <name evidence="6" type="ORF">F0345_27960</name>
</gene>
<name>A0ABX6RWV3_9ACTN</name>
<dbReference type="PANTHER" id="PTHR43585:SF2">
    <property type="entry name" value="ATP-GRASP ENZYME FSQD"/>
    <property type="match status" value="1"/>
</dbReference>
<dbReference type="Pfam" id="PF18130">
    <property type="entry name" value="ATPgrasp_N"/>
    <property type="match status" value="1"/>
</dbReference>
<keyword evidence="3 4" id="KW-0067">ATP-binding</keyword>